<dbReference type="SMART" id="SM00382">
    <property type="entry name" value="AAA"/>
    <property type="match status" value="1"/>
</dbReference>
<evidence type="ECO:0000256" key="1">
    <source>
        <dbReference type="ARBA" id="ARBA00022448"/>
    </source>
</evidence>
<gene>
    <name evidence="5" type="ORF">EDD58_102486</name>
</gene>
<feature type="domain" description="ABC transporter" evidence="4">
    <location>
        <begin position="4"/>
        <end position="228"/>
    </location>
</feature>
<evidence type="ECO:0000313" key="6">
    <source>
        <dbReference type="Proteomes" id="UP000294937"/>
    </source>
</evidence>
<dbReference type="Pfam" id="PF00005">
    <property type="entry name" value="ABC_tran"/>
    <property type="match status" value="1"/>
</dbReference>
<organism evidence="5 6">
    <name type="scientific">Hazenella coriacea</name>
    <dbReference type="NCBI Taxonomy" id="1179467"/>
    <lineage>
        <taxon>Bacteria</taxon>
        <taxon>Bacillati</taxon>
        <taxon>Bacillota</taxon>
        <taxon>Bacilli</taxon>
        <taxon>Bacillales</taxon>
        <taxon>Thermoactinomycetaceae</taxon>
        <taxon>Hazenella</taxon>
    </lineage>
</organism>
<dbReference type="Gene3D" id="3.40.50.300">
    <property type="entry name" value="P-loop containing nucleotide triphosphate hydrolases"/>
    <property type="match status" value="1"/>
</dbReference>
<dbReference type="PROSITE" id="PS50893">
    <property type="entry name" value="ABC_TRANSPORTER_2"/>
    <property type="match status" value="1"/>
</dbReference>
<keyword evidence="3" id="KW-0067">ATP-binding</keyword>
<dbReference type="GO" id="GO:0005524">
    <property type="term" value="F:ATP binding"/>
    <property type="evidence" value="ECO:0007669"/>
    <property type="project" value="UniProtKB-KW"/>
</dbReference>
<evidence type="ECO:0000313" key="5">
    <source>
        <dbReference type="EMBL" id="TCS95904.1"/>
    </source>
</evidence>
<comment type="caution">
    <text evidence="5">The sequence shown here is derived from an EMBL/GenBank/DDBJ whole genome shotgun (WGS) entry which is preliminary data.</text>
</comment>
<dbReference type="GO" id="GO:0016887">
    <property type="term" value="F:ATP hydrolysis activity"/>
    <property type="evidence" value="ECO:0007669"/>
    <property type="project" value="InterPro"/>
</dbReference>
<dbReference type="InterPro" id="IPR003439">
    <property type="entry name" value="ABC_transporter-like_ATP-bd"/>
</dbReference>
<dbReference type="OrthoDB" id="9802264at2"/>
<dbReference type="PANTHER" id="PTHR42788:SF2">
    <property type="entry name" value="ABC TRANSPORTER ATP-BINDING PROTEIN"/>
    <property type="match status" value="1"/>
</dbReference>
<accession>A0A4R3LC55</accession>
<reference evidence="5 6" key="1">
    <citation type="submission" date="2019-03" db="EMBL/GenBank/DDBJ databases">
        <title>Genomic Encyclopedia of Type Strains, Phase IV (KMG-IV): sequencing the most valuable type-strain genomes for metagenomic binning, comparative biology and taxonomic classification.</title>
        <authorList>
            <person name="Goeker M."/>
        </authorList>
    </citation>
    <scope>NUCLEOTIDE SEQUENCE [LARGE SCALE GENOMIC DNA]</scope>
    <source>
        <strain evidence="5 6">DSM 45707</strain>
    </source>
</reference>
<dbReference type="CDD" id="cd03293">
    <property type="entry name" value="ABC_NrtD_SsuB_transporters"/>
    <property type="match status" value="1"/>
</dbReference>
<proteinExistence type="predicted"/>
<dbReference type="RefSeq" id="WP_131923867.1">
    <property type="nucleotide sequence ID" value="NZ_SMAG01000002.1"/>
</dbReference>
<dbReference type="AlphaFoldDB" id="A0A4R3LC55"/>
<evidence type="ECO:0000256" key="3">
    <source>
        <dbReference type="ARBA" id="ARBA00022840"/>
    </source>
</evidence>
<dbReference type="InterPro" id="IPR003593">
    <property type="entry name" value="AAA+_ATPase"/>
</dbReference>
<evidence type="ECO:0000259" key="4">
    <source>
        <dbReference type="PROSITE" id="PS50893"/>
    </source>
</evidence>
<evidence type="ECO:0000256" key="2">
    <source>
        <dbReference type="ARBA" id="ARBA00022741"/>
    </source>
</evidence>
<dbReference type="InterPro" id="IPR050166">
    <property type="entry name" value="ABC_transporter_ATP-bind"/>
</dbReference>
<keyword evidence="6" id="KW-1185">Reference proteome</keyword>
<protein>
    <submittedName>
        <fullName evidence="5">ABC-type nitrate/sulfonate/bicarbonate transport system ATPase subunit</fullName>
    </submittedName>
</protein>
<dbReference type="SUPFAM" id="SSF52540">
    <property type="entry name" value="P-loop containing nucleoside triphosphate hydrolases"/>
    <property type="match status" value="1"/>
</dbReference>
<keyword evidence="2" id="KW-0547">Nucleotide-binding</keyword>
<dbReference type="InterPro" id="IPR027417">
    <property type="entry name" value="P-loop_NTPase"/>
</dbReference>
<dbReference type="EMBL" id="SMAG01000002">
    <property type="protein sequence ID" value="TCS95904.1"/>
    <property type="molecule type" value="Genomic_DNA"/>
</dbReference>
<dbReference type="PANTHER" id="PTHR42788">
    <property type="entry name" value="TAURINE IMPORT ATP-BINDING PROTEIN-RELATED"/>
    <property type="match status" value="1"/>
</dbReference>
<sequence>MPLLEIKDLSFSYDNKQIIDQLSLQVNQGEFVSLIGPSGSGKSTLFYCIGGLHVPQDGEIWLHGKRVQGQRGQIGYMPQQPSLLPWRTITENVRLAQELKNKLNDAEISDLLDRAGLSDVAHHYPHELSGGMQQRVAFTRALASRSQLLCLDEPFAALDALTRANMQQWLFSLFIKEQLTILFITHSIDEAILLSDRIYVLDANPMSIKEEQIVPFPREERITMRGSKEWLQLARKLEDLLITKESEHAHL</sequence>
<name>A0A4R3LC55_9BACL</name>
<keyword evidence="1" id="KW-0813">Transport</keyword>
<dbReference type="Proteomes" id="UP000294937">
    <property type="component" value="Unassembled WGS sequence"/>
</dbReference>